<feature type="transmembrane region" description="Helical" evidence="7">
    <location>
        <begin position="485"/>
        <end position="505"/>
    </location>
</feature>
<proteinExistence type="predicted"/>
<keyword evidence="5 7" id="KW-0472">Membrane</keyword>
<comment type="caution">
    <text evidence="10">The sequence shown here is derived from an EMBL/GenBank/DDBJ whole genome shotgun (WGS) entry which is preliminary data.</text>
</comment>
<feature type="domain" description="Polysaccharide chain length determinant N-terminal" evidence="8">
    <location>
        <begin position="9"/>
        <end position="95"/>
    </location>
</feature>
<protein>
    <recommendedName>
        <fullName evidence="12">Tyrosine kinase G-rich domain-containing protein</fullName>
    </recommendedName>
</protein>
<dbReference type="InterPro" id="IPR003856">
    <property type="entry name" value="LPS_length_determ_N"/>
</dbReference>
<gene>
    <name evidence="10" type="ORF">JL102_11605</name>
</gene>
<evidence type="ECO:0008006" key="12">
    <source>
        <dbReference type="Google" id="ProtNLM"/>
    </source>
</evidence>
<evidence type="ECO:0000259" key="9">
    <source>
        <dbReference type="Pfam" id="PF13807"/>
    </source>
</evidence>
<keyword evidence="3 7" id="KW-0812">Transmembrane</keyword>
<feature type="transmembrane region" description="Helical" evidence="7">
    <location>
        <begin position="14"/>
        <end position="36"/>
    </location>
</feature>
<dbReference type="Pfam" id="PF02706">
    <property type="entry name" value="Wzz"/>
    <property type="match status" value="1"/>
</dbReference>
<dbReference type="InterPro" id="IPR027417">
    <property type="entry name" value="P-loop_NTPase"/>
</dbReference>
<comment type="subcellular location">
    <subcellularLocation>
        <location evidence="1">Cell membrane</location>
        <topology evidence="1">Multi-pass membrane protein</topology>
    </subcellularLocation>
</comment>
<dbReference type="Proteomes" id="UP000659388">
    <property type="component" value="Unassembled WGS sequence"/>
</dbReference>
<keyword evidence="2" id="KW-1003">Cell membrane</keyword>
<feature type="coiled-coil region" evidence="6">
    <location>
        <begin position="260"/>
        <end position="287"/>
    </location>
</feature>
<dbReference type="InterPro" id="IPR050445">
    <property type="entry name" value="Bact_polysacc_biosynth/exp"/>
</dbReference>
<dbReference type="EMBL" id="JAESIY010000006">
    <property type="protein sequence ID" value="MBL3656780.1"/>
    <property type="molecule type" value="Genomic_DNA"/>
</dbReference>
<dbReference type="PANTHER" id="PTHR32309">
    <property type="entry name" value="TYROSINE-PROTEIN KINASE"/>
    <property type="match status" value="1"/>
</dbReference>
<dbReference type="GO" id="GO:0005886">
    <property type="term" value="C:plasma membrane"/>
    <property type="evidence" value="ECO:0007669"/>
    <property type="project" value="UniProtKB-SubCell"/>
</dbReference>
<evidence type="ECO:0000256" key="7">
    <source>
        <dbReference type="SAM" id="Phobius"/>
    </source>
</evidence>
<keyword evidence="11" id="KW-1185">Reference proteome</keyword>
<accession>A0A937F6S1</accession>
<evidence type="ECO:0000256" key="4">
    <source>
        <dbReference type="ARBA" id="ARBA00022989"/>
    </source>
</evidence>
<dbReference type="RefSeq" id="WP_202244578.1">
    <property type="nucleotide sequence ID" value="NZ_JAESIY010000006.1"/>
</dbReference>
<keyword evidence="4 7" id="KW-1133">Transmembrane helix</keyword>
<dbReference type="PANTHER" id="PTHR32309:SF13">
    <property type="entry name" value="FERRIC ENTEROBACTIN TRANSPORT PROTEIN FEPE"/>
    <property type="match status" value="1"/>
</dbReference>
<sequence>MKELTKNFRLLRPLLRGLPIIAVCFLGAVNIASRYLKYATPKYESAAKIRLADNNEGPTSTMLYKDFDIFTNKNKIGAEIEVIQSSRIINRALDSLKFDIQTFRIGKMSTSELYDECPFIVNYDSLRDEWREKMIGLNIISNDSIKLSLGPGKDIRTVFGDTIHFEGSELIITKNKDLLEQKPYLKLVDQYQFKVRERDKLVKEVAGGLDIISIDKDIAILRVGYESEVPQKTADMVNRLCRAYIEDYEEDKYKATDVTVHFLEEQLAEIGQRLKDSEEEIETYRNVNDIINVRQETETDLRQISQMRIQLANLKMNLAAIDSLNNYIDIGKSNFLELAPTFEAFNDLLSTEMVKNLKNLQAERKELLTIYTPEDEKVKLVNEKINDISNYLIESIKNTRNNLAIKYNQIDETIKKAETAFIGLPTREKDLTILERNFMLNQKIYNFLHEKRTEAEIARAASVSFHRIISYGEVPSKPVSPNKTLIMFVTGILGLGFGVAAILVVHSMKAKVNDTLTIEKNSDIPIAIEIPKFIKASTIEKGFQQLGIKLELKGFFRPGNIVCVSSFTAPEGRSFFVKHLAKSLQKRGFNVVKVDAYDTHFDRDEQRLVFQHLNANTIKIIDNVSLDDDNYSLMLMSAADINLFMLDSRVTPAKRINEFNLLHDEYTLPNTFFGLNRADYNPSIIKLIVRKISRLGRRYYLPLLRIIKNKKAAQA</sequence>
<evidence type="ECO:0000256" key="3">
    <source>
        <dbReference type="ARBA" id="ARBA00022692"/>
    </source>
</evidence>
<feature type="domain" description="Tyrosine-protein kinase G-rich" evidence="9">
    <location>
        <begin position="433"/>
        <end position="504"/>
    </location>
</feature>
<evidence type="ECO:0000256" key="5">
    <source>
        <dbReference type="ARBA" id="ARBA00023136"/>
    </source>
</evidence>
<name>A0A937F6S1_9BACT</name>
<reference evidence="10" key="1">
    <citation type="submission" date="2021-01" db="EMBL/GenBank/DDBJ databases">
        <title>Fulvivirga kasyanovii gen. nov., sp nov., a novel member of the phylum Bacteroidetes isolated from seawater in a mussel farm.</title>
        <authorList>
            <person name="Zhao L.-H."/>
            <person name="Wang Z.-J."/>
        </authorList>
    </citation>
    <scope>NUCLEOTIDE SEQUENCE</scope>
    <source>
        <strain evidence="10">2943</strain>
    </source>
</reference>
<evidence type="ECO:0000256" key="1">
    <source>
        <dbReference type="ARBA" id="ARBA00004651"/>
    </source>
</evidence>
<evidence type="ECO:0000313" key="11">
    <source>
        <dbReference type="Proteomes" id="UP000659388"/>
    </source>
</evidence>
<keyword evidence="6" id="KW-0175">Coiled coil</keyword>
<dbReference type="AlphaFoldDB" id="A0A937F6S1"/>
<organism evidence="10 11">
    <name type="scientific">Fulvivirga sediminis</name>
    <dbReference type="NCBI Taxonomy" id="2803949"/>
    <lineage>
        <taxon>Bacteria</taxon>
        <taxon>Pseudomonadati</taxon>
        <taxon>Bacteroidota</taxon>
        <taxon>Cytophagia</taxon>
        <taxon>Cytophagales</taxon>
        <taxon>Fulvivirgaceae</taxon>
        <taxon>Fulvivirga</taxon>
    </lineage>
</organism>
<evidence type="ECO:0000313" key="10">
    <source>
        <dbReference type="EMBL" id="MBL3656780.1"/>
    </source>
</evidence>
<dbReference type="InterPro" id="IPR032807">
    <property type="entry name" value="GNVR"/>
</dbReference>
<evidence type="ECO:0000256" key="6">
    <source>
        <dbReference type="SAM" id="Coils"/>
    </source>
</evidence>
<dbReference type="Pfam" id="PF13807">
    <property type="entry name" value="GNVR"/>
    <property type="match status" value="1"/>
</dbReference>
<dbReference type="Gene3D" id="3.40.50.300">
    <property type="entry name" value="P-loop containing nucleotide triphosphate hydrolases"/>
    <property type="match status" value="1"/>
</dbReference>
<evidence type="ECO:0000259" key="8">
    <source>
        <dbReference type="Pfam" id="PF02706"/>
    </source>
</evidence>
<evidence type="ECO:0000256" key="2">
    <source>
        <dbReference type="ARBA" id="ARBA00022475"/>
    </source>
</evidence>